<evidence type="ECO:0000313" key="3">
    <source>
        <dbReference type="Proteomes" id="UP001165122"/>
    </source>
</evidence>
<gene>
    <name evidence="2" type="ORF">TrLO_g9515</name>
</gene>
<dbReference type="OrthoDB" id="189114at2759"/>
<comment type="caution">
    <text evidence="2">The sequence shown here is derived from an EMBL/GenBank/DDBJ whole genome shotgun (WGS) entry which is preliminary data.</text>
</comment>
<protein>
    <submittedName>
        <fullName evidence="2">Uncharacterized protein</fullName>
    </submittedName>
</protein>
<feature type="region of interest" description="Disordered" evidence="1">
    <location>
        <begin position="1"/>
        <end position="38"/>
    </location>
</feature>
<accession>A0A9W7F2H8</accession>
<evidence type="ECO:0000256" key="1">
    <source>
        <dbReference type="SAM" id="MobiDB-lite"/>
    </source>
</evidence>
<dbReference type="Proteomes" id="UP001165122">
    <property type="component" value="Unassembled WGS sequence"/>
</dbReference>
<name>A0A9W7F2H8_9STRA</name>
<dbReference type="EMBL" id="BRXW01000032">
    <property type="protein sequence ID" value="GMI01225.1"/>
    <property type="molecule type" value="Genomic_DNA"/>
</dbReference>
<sequence>MEETKHFDNLTPQDPSSSYIDSWSNADPNGNWPSQSPHPPLHLPQYVSCYDENRNSNYLYHPSTGECIYIDNNSSDASNCNRKFSCWTRPNDFYNTLIEMRNGESETRGLIDMHNSLIGKNITSTRRIFNNDEDACIVIQSFSRQIRDAKKYRNKIRIIYNKYYDEEQYLFFFVNSRTQVSQWHRPIGLGGSAENDLPEMDFDSDALVEEGKEGEIEEYKGYEENEGPVTGNGEIANLENQLGFQISAVKHPPFKFLAGPYCKRTKGKPGRSVTRALGNRKLKDSHEVLDKHGRRAFANPSEMDLNVELYGPKVSALDGLVIREVEAEPYMLVRACYERGAMCVMDNMEKFGENRHVVLFGVLSLGKMAIVETEDGVASPEAERAMDTIMKIVEDWSDNMAILSSSLGALASLSDNYANRIMMNEKKWMPLVVKLMKMVETETNEVYIRFSDGVKKVTMTSVSRHSIEMSINGSKLLFNMSCDEANREYVADSGLPLVTYVMKFCSEDATVQHFGCLALYNFVYRNEPAHYQANEEGILDFLKEVLSNFGGDDNLRKACKRTIAAMEPEGWRGNLGVKFDDSKM</sequence>
<dbReference type="InterPro" id="IPR016024">
    <property type="entry name" value="ARM-type_fold"/>
</dbReference>
<keyword evidence="3" id="KW-1185">Reference proteome</keyword>
<reference evidence="3" key="1">
    <citation type="journal article" date="2023" name="Commun. Biol.">
        <title>Genome analysis of Parmales, the sister group of diatoms, reveals the evolutionary specialization of diatoms from phago-mixotrophs to photoautotrophs.</title>
        <authorList>
            <person name="Ban H."/>
            <person name="Sato S."/>
            <person name="Yoshikawa S."/>
            <person name="Yamada K."/>
            <person name="Nakamura Y."/>
            <person name="Ichinomiya M."/>
            <person name="Sato N."/>
            <person name="Blanc-Mathieu R."/>
            <person name="Endo H."/>
            <person name="Kuwata A."/>
            <person name="Ogata H."/>
        </authorList>
    </citation>
    <scope>NUCLEOTIDE SEQUENCE [LARGE SCALE GENOMIC DNA]</scope>
    <source>
        <strain evidence="3">NIES 3700</strain>
    </source>
</reference>
<dbReference type="InterPro" id="IPR011989">
    <property type="entry name" value="ARM-like"/>
</dbReference>
<feature type="compositionally biased region" description="Polar residues" evidence="1">
    <location>
        <begin position="10"/>
        <end position="32"/>
    </location>
</feature>
<dbReference type="Gene3D" id="1.25.10.10">
    <property type="entry name" value="Leucine-rich Repeat Variant"/>
    <property type="match status" value="1"/>
</dbReference>
<evidence type="ECO:0000313" key="2">
    <source>
        <dbReference type="EMBL" id="GMI01225.1"/>
    </source>
</evidence>
<proteinExistence type="predicted"/>
<dbReference type="AlphaFoldDB" id="A0A9W7F2H8"/>
<dbReference type="SUPFAM" id="SSF48371">
    <property type="entry name" value="ARM repeat"/>
    <property type="match status" value="1"/>
</dbReference>
<organism evidence="2 3">
    <name type="scientific">Triparma laevis f. longispina</name>
    <dbReference type="NCBI Taxonomy" id="1714387"/>
    <lineage>
        <taxon>Eukaryota</taxon>
        <taxon>Sar</taxon>
        <taxon>Stramenopiles</taxon>
        <taxon>Ochrophyta</taxon>
        <taxon>Bolidophyceae</taxon>
        <taxon>Parmales</taxon>
        <taxon>Triparmaceae</taxon>
        <taxon>Triparma</taxon>
    </lineage>
</organism>